<reference evidence="2" key="1">
    <citation type="submission" date="2023-04" db="EMBL/GenBank/DDBJ databases">
        <title>Phytophthora fragariaefolia NBRC 109709.</title>
        <authorList>
            <person name="Ichikawa N."/>
            <person name="Sato H."/>
            <person name="Tonouchi N."/>
        </authorList>
    </citation>
    <scope>NUCLEOTIDE SEQUENCE</scope>
    <source>
        <strain evidence="2">NBRC 109709</strain>
    </source>
</reference>
<dbReference type="EMBL" id="BSXT01006040">
    <property type="protein sequence ID" value="GMF61816.1"/>
    <property type="molecule type" value="Genomic_DNA"/>
</dbReference>
<comment type="caution">
    <text evidence="2">The sequence shown here is derived from an EMBL/GenBank/DDBJ whole genome shotgun (WGS) entry which is preliminary data.</text>
</comment>
<feature type="compositionally biased region" description="Basic and acidic residues" evidence="1">
    <location>
        <begin position="38"/>
        <end position="49"/>
    </location>
</feature>
<evidence type="ECO:0000313" key="3">
    <source>
        <dbReference type="Proteomes" id="UP001165121"/>
    </source>
</evidence>
<organism evidence="2 3">
    <name type="scientific">Phytophthora fragariaefolia</name>
    <dbReference type="NCBI Taxonomy" id="1490495"/>
    <lineage>
        <taxon>Eukaryota</taxon>
        <taxon>Sar</taxon>
        <taxon>Stramenopiles</taxon>
        <taxon>Oomycota</taxon>
        <taxon>Peronosporomycetes</taxon>
        <taxon>Peronosporales</taxon>
        <taxon>Peronosporaceae</taxon>
        <taxon>Phytophthora</taxon>
    </lineage>
</organism>
<feature type="compositionally biased region" description="Acidic residues" evidence="1">
    <location>
        <begin position="50"/>
        <end position="82"/>
    </location>
</feature>
<feature type="region of interest" description="Disordered" evidence="1">
    <location>
        <begin position="29"/>
        <end position="100"/>
    </location>
</feature>
<dbReference type="Proteomes" id="UP001165121">
    <property type="component" value="Unassembled WGS sequence"/>
</dbReference>
<gene>
    <name evidence="2" type="ORF">Pfra01_002692000</name>
</gene>
<accession>A0A9W7D774</accession>
<dbReference type="AlphaFoldDB" id="A0A9W7D774"/>
<proteinExistence type="predicted"/>
<evidence type="ECO:0000256" key="1">
    <source>
        <dbReference type="SAM" id="MobiDB-lite"/>
    </source>
</evidence>
<sequence>MSYVDITDHDSETSSPQISLADYVECRMMNLSVDDGEDNSKDDNERSGEEDISNDSGEDNSEGGEDGSVDNDQDDSETESEGDQAQPMPESRGSCAERAL</sequence>
<protein>
    <submittedName>
        <fullName evidence="2">Unnamed protein product</fullName>
    </submittedName>
</protein>
<keyword evidence="3" id="KW-1185">Reference proteome</keyword>
<evidence type="ECO:0000313" key="2">
    <source>
        <dbReference type="EMBL" id="GMF61816.1"/>
    </source>
</evidence>
<name>A0A9W7D774_9STRA</name>